<protein>
    <recommendedName>
        <fullName evidence="4">DUF4956 domain-containing protein</fullName>
    </recommendedName>
</protein>
<keyword evidence="1" id="KW-1133">Transmembrane helix</keyword>
<evidence type="ECO:0000256" key="1">
    <source>
        <dbReference type="SAM" id="Phobius"/>
    </source>
</evidence>
<feature type="transmembrane region" description="Helical" evidence="1">
    <location>
        <begin position="38"/>
        <end position="55"/>
    </location>
</feature>
<gene>
    <name evidence="2" type="ordered locus">Spiaf_0022</name>
</gene>
<sequence>MTITIHTLGNLGISFLFGIAILLVYVVSNRWKRLDDSLLEVIPLLTVLLSVMMHIDSSVQAVTFFGIFGVLSIVRFRSALTDQKGITFILFAVIIGVLVGTGQYKLSALAFIVLSLMVLVVPHLLPSRQFFLLHCSIAEQHVLRKQQLLQFIAECGLRGKVVSTRGESAARASGKQKSPRIELELELRHPRSADLVELYTRFDRFAAEHNLHITISEYKRRLK</sequence>
<name>H9UF38_SPIAZ</name>
<dbReference type="OrthoDB" id="9803265at2"/>
<dbReference type="RefSeq" id="WP_014454129.1">
    <property type="nucleotide sequence ID" value="NC_017098.1"/>
</dbReference>
<dbReference type="AlphaFoldDB" id="H9UF38"/>
<keyword evidence="1" id="KW-0472">Membrane</keyword>
<dbReference type="STRING" id="889378.Spiaf_0022"/>
<feature type="transmembrane region" description="Helical" evidence="1">
    <location>
        <begin position="61"/>
        <end position="78"/>
    </location>
</feature>
<dbReference type="PATRIC" id="fig|889378.3.peg.25"/>
<dbReference type="EMBL" id="CP003282">
    <property type="protein sequence ID" value="AFG36131.1"/>
    <property type="molecule type" value="Genomic_DNA"/>
</dbReference>
<organism evidence="2 3">
    <name type="scientific">Spirochaeta africana (strain ATCC 700263 / DSM 8902 / Z-7692)</name>
    <dbReference type="NCBI Taxonomy" id="889378"/>
    <lineage>
        <taxon>Bacteria</taxon>
        <taxon>Pseudomonadati</taxon>
        <taxon>Spirochaetota</taxon>
        <taxon>Spirochaetia</taxon>
        <taxon>Spirochaetales</taxon>
        <taxon>Spirochaetaceae</taxon>
        <taxon>Spirochaeta</taxon>
    </lineage>
</organism>
<evidence type="ECO:0000313" key="2">
    <source>
        <dbReference type="EMBL" id="AFG36131.1"/>
    </source>
</evidence>
<keyword evidence="1" id="KW-0812">Transmembrane</keyword>
<proteinExistence type="predicted"/>
<feature type="transmembrane region" description="Helical" evidence="1">
    <location>
        <begin position="108"/>
        <end position="125"/>
    </location>
</feature>
<accession>H9UF38</accession>
<feature type="transmembrane region" description="Helical" evidence="1">
    <location>
        <begin position="85"/>
        <end position="102"/>
    </location>
</feature>
<dbReference type="HOGENOM" id="CLU_1194284_0_0_12"/>
<evidence type="ECO:0000313" key="3">
    <source>
        <dbReference type="Proteomes" id="UP000007383"/>
    </source>
</evidence>
<dbReference type="InterPro" id="IPR032531">
    <property type="entry name" value="DUF4956"/>
</dbReference>
<evidence type="ECO:0008006" key="4">
    <source>
        <dbReference type="Google" id="ProtNLM"/>
    </source>
</evidence>
<feature type="transmembrane region" description="Helical" evidence="1">
    <location>
        <begin position="6"/>
        <end position="26"/>
    </location>
</feature>
<dbReference type="Proteomes" id="UP000007383">
    <property type="component" value="Chromosome"/>
</dbReference>
<reference evidence="3" key="1">
    <citation type="journal article" date="2013" name="Stand. Genomic Sci.">
        <title>Complete genome sequence of the halophilic bacterium Spirochaeta africana type strain (Z-7692(T)) from the alkaline Lake Magadi in the East African Rift.</title>
        <authorList>
            <person name="Liolos K."/>
            <person name="Abt B."/>
            <person name="Scheuner C."/>
            <person name="Teshima H."/>
            <person name="Held B."/>
            <person name="Lapidus A."/>
            <person name="Nolan M."/>
            <person name="Lucas S."/>
            <person name="Deshpande S."/>
            <person name="Cheng J.F."/>
            <person name="Tapia R."/>
            <person name="Goodwin L.A."/>
            <person name="Pitluck S."/>
            <person name="Pagani I."/>
            <person name="Ivanova N."/>
            <person name="Mavromatis K."/>
            <person name="Mikhailova N."/>
            <person name="Huntemann M."/>
            <person name="Pati A."/>
            <person name="Chen A."/>
            <person name="Palaniappan K."/>
            <person name="Land M."/>
            <person name="Rohde M."/>
            <person name="Tindall B.J."/>
            <person name="Detter J.C."/>
            <person name="Goker M."/>
            <person name="Bristow J."/>
            <person name="Eisen J.A."/>
            <person name="Markowitz V."/>
            <person name="Hugenholtz P."/>
            <person name="Woyke T."/>
            <person name="Klenk H.P."/>
            <person name="Kyrpides N.C."/>
        </authorList>
    </citation>
    <scope>NUCLEOTIDE SEQUENCE</scope>
    <source>
        <strain evidence="3">ATCC 700263 / DSM 8902 / Z-7692</strain>
    </source>
</reference>
<dbReference type="Pfam" id="PF16316">
    <property type="entry name" value="DUF4956"/>
    <property type="match status" value="1"/>
</dbReference>
<dbReference type="KEGG" id="sfc:Spiaf_0022"/>
<keyword evidence="3" id="KW-1185">Reference proteome</keyword>